<evidence type="ECO:0008006" key="5">
    <source>
        <dbReference type="Google" id="ProtNLM"/>
    </source>
</evidence>
<dbReference type="Pfam" id="PF13966">
    <property type="entry name" value="zf-RVT"/>
    <property type="match status" value="1"/>
</dbReference>
<dbReference type="Proteomes" id="UP001341281">
    <property type="component" value="Chromosome 03"/>
</dbReference>
<evidence type="ECO:0000313" key="3">
    <source>
        <dbReference type="EMBL" id="WVZ62234.1"/>
    </source>
</evidence>
<dbReference type="SUPFAM" id="SSF56672">
    <property type="entry name" value="DNA/RNA polymerases"/>
    <property type="match status" value="1"/>
</dbReference>
<feature type="domain" description="Reverse transcriptase" evidence="1">
    <location>
        <begin position="144"/>
        <end position="259"/>
    </location>
</feature>
<evidence type="ECO:0000313" key="4">
    <source>
        <dbReference type="Proteomes" id="UP001341281"/>
    </source>
</evidence>
<gene>
    <name evidence="3" type="ORF">U9M48_012000</name>
</gene>
<accession>A0AAQ3SWP1</accession>
<proteinExistence type="predicted"/>
<reference evidence="3 4" key="1">
    <citation type="submission" date="2024-02" db="EMBL/GenBank/DDBJ databases">
        <title>High-quality chromosome-scale genome assembly of Pensacola bahiagrass (Paspalum notatum Flugge var. saurae).</title>
        <authorList>
            <person name="Vega J.M."/>
            <person name="Podio M."/>
            <person name="Orjuela J."/>
            <person name="Siena L.A."/>
            <person name="Pessino S.C."/>
            <person name="Combes M.C."/>
            <person name="Mariac C."/>
            <person name="Albertini E."/>
            <person name="Pupilli F."/>
            <person name="Ortiz J.P.A."/>
            <person name="Leblanc O."/>
        </authorList>
    </citation>
    <scope>NUCLEOTIDE SEQUENCE [LARGE SCALE GENOMIC DNA]</scope>
    <source>
        <strain evidence="3">R1</strain>
        <tissue evidence="3">Leaf</tissue>
    </source>
</reference>
<keyword evidence="4" id="KW-1185">Reference proteome</keyword>
<dbReference type="PANTHER" id="PTHR33116:SF87">
    <property type="entry name" value="OS01G0158850 PROTEIN"/>
    <property type="match status" value="1"/>
</dbReference>
<name>A0AAQ3SWP1_PASNO</name>
<sequence length="642" mass="73034">MPSDKAPGPDGFTGIFFKECWEIIKEDVVADFHQLHGLNGSHFNLLNSANIVLIPKKLEAARMSEFRPISLIHNIAKIFSMMLANRLAPFLNTLISKKRCIQDNFLYVQNTVRKLHRLKKPTLFLKLDIEKAFDMVNWGYILEGDPLSPVLFIFAINPLQRILNLATQQGFLSPLPLASAKLSTSLFADDAAIFLNPVREELATIKDILHAFGKASGLATNFEKSSIHPIRCEEIDLGHILQPFQGTRGTIPCRYLGLQLHTRPLRKVHIQPLIERIGNRLTGWKGHLLNRAGRLTLVTSVLSSMPTYHLTVFPLVAWARKQIDKIRRSFFWKGKVETNGGHCLVSWSMVRKPKALGGLGAINLEKFGRALRFRWLWQDWIDEDHPWLGQEAPCDRTDRLFFSASTSVSIGDGKKAKFWHDSWLDGMAPRNLAPHLFELNKTVATELRGDGWINSVRGKITNTTEIMEFVSLWARIQDVHLHSGTPYSITWKWTPDGIFSVKSAYRAQFLGSYRHLNADFIWKARAELKCKIFAWILLQNKILTADNLAARGWPHQQACTLCAGPLETGLHLFLHCPFTQEVWGQVLAQENWTLPPQANFSLFDNIAHWWKLAAASIPRDRRLDFNGVAIFHHVEHLEGAEP</sequence>
<dbReference type="PANTHER" id="PTHR33116">
    <property type="entry name" value="REVERSE TRANSCRIPTASE ZINC-BINDING DOMAIN-CONTAINING PROTEIN-RELATED-RELATED"/>
    <property type="match status" value="1"/>
</dbReference>
<evidence type="ECO:0000259" key="2">
    <source>
        <dbReference type="Pfam" id="PF13966"/>
    </source>
</evidence>
<dbReference type="InterPro" id="IPR026960">
    <property type="entry name" value="RVT-Znf"/>
</dbReference>
<dbReference type="InterPro" id="IPR000477">
    <property type="entry name" value="RT_dom"/>
</dbReference>
<feature type="domain" description="Reverse transcriptase zinc-binding" evidence="2">
    <location>
        <begin position="499"/>
        <end position="583"/>
    </location>
</feature>
<organism evidence="3 4">
    <name type="scientific">Paspalum notatum var. saurae</name>
    <dbReference type="NCBI Taxonomy" id="547442"/>
    <lineage>
        <taxon>Eukaryota</taxon>
        <taxon>Viridiplantae</taxon>
        <taxon>Streptophyta</taxon>
        <taxon>Embryophyta</taxon>
        <taxon>Tracheophyta</taxon>
        <taxon>Spermatophyta</taxon>
        <taxon>Magnoliopsida</taxon>
        <taxon>Liliopsida</taxon>
        <taxon>Poales</taxon>
        <taxon>Poaceae</taxon>
        <taxon>PACMAD clade</taxon>
        <taxon>Panicoideae</taxon>
        <taxon>Andropogonodae</taxon>
        <taxon>Paspaleae</taxon>
        <taxon>Paspalinae</taxon>
        <taxon>Paspalum</taxon>
    </lineage>
</organism>
<dbReference type="EMBL" id="CP144747">
    <property type="protein sequence ID" value="WVZ62234.1"/>
    <property type="molecule type" value="Genomic_DNA"/>
</dbReference>
<dbReference type="InterPro" id="IPR043502">
    <property type="entry name" value="DNA/RNA_pol_sf"/>
</dbReference>
<dbReference type="Pfam" id="PF00078">
    <property type="entry name" value="RVT_1"/>
    <property type="match status" value="2"/>
</dbReference>
<dbReference type="AlphaFoldDB" id="A0AAQ3SWP1"/>
<feature type="domain" description="Reverse transcriptase" evidence="1">
    <location>
        <begin position="54"/>
        <end position="139"/>
    </location>
</feature>
<protein>
    <recommendedName>
        <fullName evidence="5">Reverse transcriptase domain-containing protein</fullName>
    </recommendedName>
</protein>
<evidence type="ECO:0000259" key="1">
    <source>
        <dbReference type="Pfam" id="PF00078"/>
    </source>
</evidence>
<dbReference type="CDD" id="cd01650">
    <property type="entry name" value="RT_nLTR_like"/>
    <property type="match status" value="1"/>
</dbReference>